<sequence length="50" mass="5953">MAREYMVMWAFGFGAWGPTKPPLQNGMSRCPYGGRWEYHSLWEERGNTRR</sequence>
<organism evidence="1 2">
    <name type="scientific">Senna tora</name>
    <dbReference type="NCBI Taxonomy" id="362788"/>
    <lineage>
        <taxon>Eukaryota</taxon>
        <taxon>Viridiplantae</taxon>
        <taxon>Streptophyta</taxon>
        <taxon>Embryophyta</taxon>
        <taxon>Tracheophyta</taxon>
        <taxon>Spermatophyta</taxon>
        <taxon>Magnoliopsida</taxon>
        <taxon>eudicotyledons</taxon>
        <taxon>Gunneridae</taxon>
        <taxon>Pentapetalae</taxon>
        <taxon>rosids</taxon>
        <taxon>fabids</taxon>
        <taxon>Fabales</taxon>
        <taxon>Fabaceae</taxon>
        <taxon>Caesalpinioideae</taxon>
        <taxon>Cassia clade</taxon>
        <taxon>Senna</taxon>
    </lineage>
</organism>
<name>A0A834W6W5_9FABA</name>
<keyword evidence="2" id="KW-1185">Reference proteome</keyword>
<gene>
    <name evidence="1" type="ORF">G2W53_038445</name>
</gene>
<dbReference type="Proteomes" id="UP000634136">
    <property type="component" value="Unassembled WGS sequence"/>
</dbReference>
<dbReference type="AlphaFoldDB" id="A0A834W6W5"/>
<reference evidence="1" key="1">
    <citation type="submission" date="2020-09" db="EMBL/GenBank/DDBJ databases">
        <title>Genome-Enabled Discovery of Anthraquinone Biosynthesis in Senna tora.</title>
        <authorList>
            <person name="Kang S.-H."/>
            <person name="Pandey R.P."/>
            <person name="Lee C.-M."/>
            <person name="Sim J.-S."/>
            <person name="Jeong J.-T."/>
            <person name="Choi B.-S."/>
            <person name="Jung M."/>
            <person name="Ginzburg D."/>
            <person name="Zhao K."/>
            <person name="Won S.Y."/>
            <person name="Oh T.-J."/>
            <person name="Yu Y."/>
            <person name="Kim N.-H."/>
            <person name="Lee O.R."/>
            <person name="Lee T.-H."/>
            <person name="Bashyal P."/>
            <person name="Kim T.-S."/>
            <person name="Lee W.-H."/>
            <person name="Kawkins C."/>
            <person name="Kim C.-K."/>
            <person name="Kim J.S."/>
            <person name="Ahn B.O."/>
            <person name="Rhee S.Y."/>
            <person name="Sohng J.K."/>
        </authorList>
    </citation>
    <scope>NUCLEOTIDE SEQUENCE</scope>
    <source>
        <tissue evidence="1">Leaf</tissue>
    </source>
</reference>
<evidence type="ECO:0000313" key="2">
    <source>
        <dbReference type="Proteomes" id="UP000634136"/>
    </source>
</evidence>
<accession>A0A834W6W5</accession>
<protein>
    <submittedName>
        <fullName evidence="1">Uncharacterized protein</fullName>
    </submittedName>
</protein>
<dbReference type="EMBL" id="JAAIUW010000012">
    <property type="protein sequence ID" value="KAF7806284.1"/>
    <property type="molecule type" value="Genomic_DNA"/>
</dbReference>
<evidence type="ECO:0000313" key="1">
    <source>
        <dbReference type="EMBL" id="KAF7806284.1"/>
    </source>
</evidence>
<comment type="caution">
    <text evidence="1">The sequence shown here is derived from an EMBL/GenBank/DDBJ whole genome shotgun (WGS) entry which is preliminary data.</text>
</comment>
<proteinExistence type="predicted"/>